<evidence type="ECO:0000256" key="6">
    <source>
        <dbReference type="PIRSR" id="PIRSR004846-1"/>
    </source>
</evidence>
<keyword evidence="2 6" id="KW-0500">Molybdenum</keyword>
<dbReference type="Pfam" id="PF13531">
    <property type="entry name" value="SBP_bac_11"/>
    <property type="match status" value="1"/>
</dbReference>
<comment type="caution">
    <text evidence="7">The sequence shown here is derived from an EMBL/GenBank/DDBJ whole genome shotgun (WGS) entry which is preliminary data.</text>
</comment>
<gene>
    <name evidence="7" type="primary">modA</name>
    <name evidence="7" type="ORF">ENL07_00600</name>
</gene>
<dbReference type="Proteomes" id="UP000886058">
    <property type="component" value="Unassembled WGS sequence"/>
</dbReference>
<reference evidence="7" key="1">
    <citation type="journal article" date="2020" name="mSystems">
        <title>Genome- and Community-Level Interaction Insights into Carbon Utilization and Element Cycling Functions of Hydrothermarchaeota in Hydrothermal Sediment.</title>
        <authorList>
            <person name="Zhou Z."/>
            <person name="Liu Y."/>
            <person name="Xu W."/>
            <person name="Pan J."/>
            <person name="Luo Z.H."/>
            <person name="Li M."/>
        </authorList>
    </citation>
    <scope>NUCLEOTIDE SEQUENCE [LARGE SCALE GENOMIC DNA]</scope>
    <source>
        <strain evidence="7">HyVt-633</strain>
    </source>
</reference>
<dbReference type="CDD" id="cd00993">
    <property type="entry name" value="PBP2_ModA_like"/>
    <property type="match status" value="1"/>
</dbReference>
<dbReference type="PANTHER" id="PTHR30632:SF0">
    <property type="entry name" value="SULFATE-BINDING PROTEIN"/>
    <property type="match status" value="1"/>
</dbReference>
<feature type="binding site" evidence="6">
    <location>
        <position position="62"/>
    </location>
    <ligand>
        <name>molybdate</name>
        <dbReference type="ChEBI" id="CHEBI:36264"/>
    </ligand>
</feature>
<dbReference type="GO" id="GO:0046872">
    <property type="term" value="F:metal ion binding"/>
    <property type="evidence" value="ECO:0007669"/>
    <property type="project" value="UniProtKB-KW"/>
</dbReference>
<dbReference type="Gene3D" id="3.40.190.10">
    <property type="entry name" value="Periplasmic binding protein-like II"/>
    <property type="match status" value="2"/>
</dbReference>
<accession>A0A7C5HAT5</accession>
<proteinExistence type="inferred from homology"/>
<dbReference type="GO" id="GO:0030973">
    <property type="term" value="F:molybdate ion binding"/>
    <property type="evidence" value="ECO:0007669"/>
    <property type="project" value="UniProtKB-ARBA"/>
</dbReference>
<feature type="binding site" evidence="6">
    <location>
        <position position="34"/>
    </location>
    <ligand>
        <name>molybdate</name>
        <dbReference type="ChEBI" id="CHEBI:36264"/>
    </ligand>
</feature>
<dbReference type="GO" id="GO:0015689">
    <property type="term" value="P:molybdate ion transport"/>
    <property type="evidence" value="ECO:0007669"/>
    <property type="project" value="InterPro"/>
</dbReference>
<organism evidence="7">
    <name type="scientific">Chlorobaculum parvum</name>
    <dbReference type="NCBI Taxonomy" id="274539"/>
    <lineage>
        <taxon>Bacteria</taxon>
        <taxon>Pseudomonadati</taxon>
        <taxon>Chlorobiota</taxon>
        <taxon>Chlorobiia</taxon>
        <taxon>Chlorobiales</taxon>
        <taxon>Chlorobiaceae</taxon>
        <taxon>Chlorobaculum</taxon>
    </lineage>
</organism>
<dbReference type="InterPro" id="IPR050682">
    <property type="entry name" value="ModA/WtpA"/>
</dbReference>
<evidence type="ECO:0000256" key="5">
    <source>
        <dbReference type="ARBA" id="ARBA00062515"/>
    </source>
</evidence>
<dbReference type="EMBL" id="DRSQ01000014">
    <property type="protein sequence ID" value="HHE31159.1"/>
    <property type="molecule type" value="Genomic_DNA"/>
</dbReference>
<dbReference type="SUPFAM" id="SSF53850">
    <property type="entry name" value="Periplasmic binding protein-like II"/>
    <property type="match status" value="1"/>
</dbReference>
<feature type="binding site" evidence="6">
    <location>
        <position position="140"/>
    </location>
    <ligand>
        <name>molybdate</name>
        <dbReference type="ChEBI" id="CHEBI:36264"/>
    </ligand>
</feature>
<feature type="binding site" evidence="6">
    <location>
        <position position="185"/>
    </location>
    <ligand>
        <name>molybdate</name>
        <dbReference type="ChEBI" id="CHEBI:36264"/>
    </ligand>
</feature>
<evidence type="ECO:0000256" key="4">
    <source>
        <dbReference type="ARBA" id="ARBA00022729"/>
    </source>
</evidence>
<dbReference type="PANTHER" id="PTHR30632">
    <property type="entry name" value="MOLYBDATE-BINDING PERIPLASMIC PROTEIN"/>
    <property type="match status" value="1"/>
</dbReference>
<dbReference type="NCBIfam" id="TIGR01256">
    <property type="entry name" value="modA"/>
    <property type="match status" value="1"/>
</dbReference>
<keyword evidence="3 6" id="KW-0479">Metal-binding</keyword>
<feature type="binding site" evidence="6">
    <location>
        <position position="167"/>
    </location>
    <ligand>
        <name>molybdate</name>
        <dbReference type="ChEBI" id="CHEBI:36264"/>
    </ligand>
</feature>
<protein>
    <submittedName>
        <fullName evidence="7">Molybdate ABC transporter substrate-binding protein</fullName>
    </submittedName>
</protein>
<dbReference type="GO" id="GO:1901359">
    <property type="term" value="F:tungstate binding"/>
    <property type="evidence" value="ECO:0007669"/>
    <property type="project" value="UniProtKB-ARBA"/>
</dbReference>
<comment type="subunit">
    <text evidence="5">The complex is composed of two ATP-binding proteins (ModC), two transmembrane proteins (ModB) and a solute-binding protein (ModA).</text>
</comment>
<sequence length="249" mass="27003">MKQLLSTFAITFYAILLTTGDALAGRINLSAAASMKDALNEITATYVTTHPDTTFRKNYAASGALAGQIEQGAPADVYISANVKWMKYLEEKKLVDLSSVRTFAFNELVFAGTTAKKVDEMSDLPTLGKIGIGSPKSVPAGEYAMQAIVKSGLKQKLAGKLIIAKDVRESLMYAELGEVDGSFVYRTDALLARKAKILFIVPGNLYPQISYPMALTVTGAKNADTKSFYVWLKGNEAKTILKKYGFSVK</sequence>
<name>A0A7C5HAT5_9CHLB</name>
<dbReference type="InterPro" id="IPR005950">
    <property type="entry name" value="ModA"/>
</dbReference>
<dbReference type="AlphaFoldDB" id="A0A7C5HAT5"/>
<evidence type="ECO:0000256" key="3">
    <source>
        <dbReference type="ARBA" id="ARBA00022723"/>
    </source>
</evidence>
<evidence type="ECO:0000313" key="7">
    <source>
        <dbReference type="EMBL" id="HHE31159.1"/>
    </source>
</evidence>
<dbReference type="FunFam" id="3.40.190.10:FF:000035">
    <property type="entry name" value="Molybdate ABC transporter substrate-binding protein"/>
    <property type="match status" value="1"/>
</dbReference>
<keyword evidence="4" id="KW-0732">Signal</keyword>
<dbReference type="PIRSF" id="PIRSF004846">
    <property type="entry name" value="ModA"/>
    <property type="match status" value="1"/>
</dbReference>
<evidence type="ECO:0000256" key="2">
    <source>
        <dbReference type="ARBA" id="ARBA00022505"/>
    </source>
</evidence>
<comment type="similarity">
    <text evidence="1">Belongs to the bacterial solute-binding protein ModA family.</text>
</comment>
<evidence type="ECO:0000256" key="1">
    <source>
        <dbReference type="ARBA" id="ARBA00009175"/>
    </source>
</evidence>